<evidence type="ECO:0000313" key="11">
    <source>
        <dbReference type="RefSeq" id="XP_014665574.1"/>
    </source>
</evidence>
<keyword evidence="3" id="KW-0677">Repeat</keyword>
<evidence type="ECO:0000256" key="3">
    <source>
        <dbReference type="ARBA" id="ARBA00022737"/>
    </source>
</evidence>
<keyword evidence="8" id="KW-1185">Reference proteome</keyword>
<dbReference type="Pfam" id="PF13855">
    <property type="entry name" value="LRR_8"/>
    <property type="match status" value="2"/>
</dbReference>
<sequence>MDQRLAVLALCLPFLTNSVLGEICPGACRCEYTEAGKYRTQCSQPGLREIPVLDPNTQILEIVASSGNPNRFHGLPHKAFLSYRQLEEVHIVYGNLNGIGDHAFIGLDKCRVIDLQHNNIALITQRKLFGIQNSLTSLNLFGNNITELASGTFNQLSRLEYLNIGDNGLHKWSSKLFENLYSLRTLIFDDNPIGEPDGYVDADVFKDTPELREFSAANCSLSVLHAKTFRHMRKLTTLNLARNRLAGRMKENLFSKHLVNLRDLNLDANRMKAIPPRTFNGLDLDSLSLADNRLSEGVERDVFMGLRAQRLSLANNGFRKIDPAITDPIAEGLHHLDISRNPLDAAHLGKFLDSLPDLQELNLTGCGFADVPHGAVPSSARLSALTLAGNRLTDFPPRAVADLAFSGTRLDLRGNEFSSINLELAKELRKLPAVSLHGNPWHCDCGIRPLFEWVQETEPANCTDEPESLSCLVCASPEEYAGGLIRELNASDVVTCPLVIRAKQLNADAKIGLAIAVMVIAILISIIIAIIWKRRQVDYYTNEEKRSAEEKAVPVTWAGEPANDELPLNGSAQTTPTKIAETTDNVVEETEAMNHKDDDRPVSWSTSV</sequence>
<dbReference type="RefSeq" id="XP_014665573.1">
    <property type="nucleotide sequence ID" value="XM_014810087.1"/>
</dbReference>
<dbReference type="Proteomes" id="UP000695022">
    <property type="component" value="Unplaced"/>
</dbReference>
<gene>
    <name evidence="9 10 11 12 13" type="primary">LOC106807669</name>
</gene>
<proteinExistence type="predicted"/>
<keyword evidence="2 6" id="KW-0732">Signal</keyword>
<dbReference type="PANTHER" id="PTHR24366">
    <property type="entry name" value="IG(IMMUNOGLOBULIN) AND LRR(LEUCINE RICH REPEAT) DOMAINS"/>
    <property type="match status" value="1"/>
</dbReference>
<dbReference type="SUPFAM" id="SSF52058">
    <property type="entry name" value="L domain-like"/>
    <property type="match status" value="1"/>
</dbReference>
<dbReference type="RefSeq" id="XP_014665575.1">
    <property type="nucleotide sequence ID" value="XM_014810089.1"/>
</dbReference>
<evidence type="ECO:0000313" key="12">
    <source>
        <dbReference type="RefSeq" id="XP_014665575.1"/>
    </source>
</evidence>
<protein>
    <submittedName>
        <fullName evidence="9 10">Slit homolog 3 protein-like</fullName>
    </submittedName>
</protein>
<feature type="domain" description="LRRCT" evidence="7">
    <location>
        <begin position="439"/>
        <end position="497"/>
    </location>
</feature>
<accession>A0ABM1E053</accession>
<dbReference type="RefSeq" id="XP_014665572.1">
    <property type="nucleotide sequence ID" value="XM_014810086.1"/>
</dbReference>
<reference evidence="9 10" key="1">
    <citation type="submission" date="2025-05" db="UniProtKB">
        <authorList>
            <consortium name="RefSeq"/>
        </authorList>
    </citation>
    <scope>IDENTIFICATION</scope>
</reference>
<keyword evidence="1" id="KW-0433">Leucine-rich repeat</keyword>
<dbReference type="InterPro" id="IPR032675">
    <property type="entry name" value="LRR_dom_sf"/>
</dbReference>
<dbReference type="RefSeq" id="XP_014665574.1">
    <property type="nucleotide sequence ID" value="XM_014810088.1"/>
</dbReference>
<evidence type="ECO:0000256" key="4">
    <source>
        <dbReference type="SAM" id="MobiDB-lite"/>
    </source>
</evidence>
<evidence type="ECO:0000313" key="8">
    <source>
        <dbReference type="Proteomes" id="UP000695022"/>
    </source>
</evidence>
<feature type="chain" id="PRO_5045022199" evidence="6">
    <location>
        <begin position="22"/>
        <end position="608"/>
    </location>
</feature>
<dbReference type="Gene3D" id="3.80.10.10">
    <property type="entry name" value="Ribonuclease Inhibitor"/>
    <property type="match status" value="2"/>
</dbReference>
<evidence type="ECO:0000313" key="10">
    <source>
        <dbReference type="RefSeq" id="XP_014665573.1"/>
    </source>
</evidence>
<dbReference type="PROSITE" id="PS51450">
    <property type="entry name" value="LRR"/>
    <property type="match status" value="1"/>
</dbReference>
<feature type="compositionally biased region" description="Polar residues" evidence="4">
    <location>
        <begin position="570"/>
        <end position="580"/>
    </location>
</feature>
<feature type="signal peptide" evidence="6">
    <location>
        <begin position="1"/>
        <end position="21"/>
    </location>
</feature>
<dbReference type="InterPro" id="IPR003591">
    <property type="entry name" value="Leu-rich_rpt_typical-subtyp"/>
</dbReference>
<evidence type="ECO:0000313" key="13">
    <source>
        <dbReference type="RefSeq" id="XP_014665576.1"/>
    </source>
</evidence>
<keyword evidence="5" id="KW-0472">Membrane</keyword>
<organism evidence="8 11">
    <name type="scientific">Priapulus caudatus</name>
    <name type="common">Priapulid worm</name>
    <dbReference type="NCBI Taxonomy" id="37621"/>
    <lineage>
        <taxon>Eukaryota</taxon>
        <taxon>Metazoa</taxon>
        <taxon>Ecdysozoa</taxon>
        <taxon>Scalidophora</taxon>
        <taxon>Priapulida</taxon>
        <taxon>Priapulimorpha</taxon>
        <taxon>Priapulimorphida</taxon>
        <taxon>Priapulidae</taxon>
        <taxon>Priapulus</taxon>
    </lineage>
</organism>
<dbReference type="SMART" id="SM00369">
    <property type="entry name" value="LRR_TYP"/>
    <property type="match status" value="7"/>
</dbReference>
<dbReference type="RefSeq" id="XP_014665576.1">
    <property type="nucleotide sequence ID" value="XM_014810090.1"/>
</dbReference>
<evidence type="ECO:0000256" key="1">
    <source>
        <dbReference type="ARBA" id="ARBA00022614"/>
    </source>
</evidence>
<keyword evidence="5" id="KW-1133">Transmembrane helix</keyword>
<dbReference type="InterPro" id="IPR001611">
    <property type="entry name" value="Leu-rich_rpt"/>
</dbReference>
<dbReference type="InterPro" id="IPR000483">
    <property type="entry name" value="Cys-rich_flank_reg_C"/>
</dbReference>
<evidence type="ECO:0000313" key="9">
    <source>
        <dbReference type="RefSeq" id="XP_014665572.1"/>
    </source>
</evidence>
<dbReference type="PANTHER" id="PTHR24366:SF96">
    <property type="entry name" value="LEUCINE RICH REPEAT CONTAINING 53"/>
    <property type="match status" value="1"/>
</dbReference>
<keyword evidence="5" id="KW-0812">Transmembrane</keyword>
<name>A0ABM1E053_PRICU</name>
<feature type="transmembrane region" description="Helical" evidence="5">
    <location>
        <begin position="511"/>
        <end position="532"/>
    </location>
</feature>
<evidence type="ECO:0000256" key="6">
    <source>
        <dbReference type="SAM" id="SignalP"/>
    </source>
</evidence>
<dbReference type="SMART" id="SM00082">
    <property type="entry name" value="LRRCT"/>
    <property type="match status" value="1"/>
</dbReference>
<evidence type="ECO:0000256" key="5">
    <source>
        <dbReference type="SAM" id="Phobius"/>
    </source>
</evidence>
<evidence type="ECO:0000259" key="7">
    <source>
        <dbReference type="SMART" id="SM00082"/>
    </source>
</evidence>
<feature type="region of interest" description="Disordered" evidence="4">
    <location>
        <begin position="550"/>
        <end position="580"/>
    </location>
</feature>
<evidence type="ECO:0000256" key="2">
    <source>
        <dbReference type="ARBA" id="ARBA00022729"/>
    </source>
</evidence>
<dbReference type="GeneID" id="106807669"/>